<dbReference type="PATRIC" id="fig|1297742.4.peg.784"/>
<name>A0A0H4WKG4_9BACT</name>
<accession>A0A0H4WKG4</accession>
<proteinExistence type="predicted"/>
<organism evidence="1 2">
    <name type="scientific">Pseudomyxococcus hansupus</name>
    <dbReference type="NCBI Taxonomy" id="1297742"/>
    <lineage>
        <taxon>Bacteria</taxon>
        <taxon>Pseudomonadati</taxon>
        <taxon>Myxococcota</taxon>
        <taxon>Myxococcia</taxon>
        <taxon>Myxococcales</taxon>
        <taxon>Cystobacterineae</taxon>
        <taxon>Myxococcaceae</taxon>
        <taxon>Pseudomyxococcus</taxon>
    </lineage>
</organism>
<gene>
    <name evidence="1" type="ORF">A176_000768</name>
</gene>
<keyword evidence="2" id="KW-1185">Reference proteome</keyword>
<reference evidence="1 2" key="1">
    <citation type="journal article" date="2016" name="PLoS ONE">
        <title>Complete Genome Sequence and Comparative Genomics of a Novel Myxobacterium Myxococcus hansupus.</title>
        <authorList>
            <person name="Sharma G."/>
            <person name="Narwani T."/>
            <person name="Subramanian S."/>
        </authorList>
    </citation>
    <scope>NUCLEOTIDE SEQUENCE [LARGE SCALE GENOMIC DNA]</scope>
    <source>
        <strain evidence="2">mixupus</strain>
    </source>
</reference>
<dbReference type="EMBL" id="CP012109">
    <property type="protein sequence ID" value="AKQ63856.1"/>
    <property type="molecule type" value="Genomic_DNA"/>
</dbReference>
<dbReference type="STRING" id="1297742.A176_000768"/>
<dbReference type="KEGG" id="mym:A176_000768"/>
<evidence type="ECO:0000313" key="1">
    <source>
        <dbReference type="EMBL" id="AKQ63856.1"/>
    </source>
</evidence>
<evidence type="ECO:0000313" key="2">
    <source>
        <dbReference type="Proteomes" id="UP000009026"/>
    </source>
</evidence>
<dbReference type="RefSeq" id="WP_002633424.1">
    <property type="nucleotide sequence ID" value="NZ_CP012109.1"/>
</dbReference>
<dbReference type="AlphaFoldDB" id="A0A0H4WKG4"/>
<protein>
    <submittedName>
        <fullName evidence="1">Uncharacterized protein</fullName>
    </submittedName>
</protein>
<sequence length="124" mass="13486">MWIESIIMPREDDSAPYVPAPQRDRRSGLPVAMAESRRLRDAVQSFVSAHDLSDGVKWLSEPGILPLLTIHCTDFALTKLREATDFVVGCAAPIDAYPALVGTHGPMAAELLGTTAPSLERRCV</sequence>
<dbReference type="Proteomes" id="UP000009026">
    <property type="component" value="Chromosome"/>
</dbReference>